<feature type="region of interest" description="Disordered" evidence="2">
    <location>
        <begin position="1"/>
        <end position="44"/>
    </location>
</feature>
<feature type="region of interest" description="Disordered" evidence="2">
    <location>
        <begin position="358"/>
        <end position="389"/>
    </location>
</feature>
<comment type="caution">
    <text evidence="5">The sequence shown here is derived from an EMBL/GenBank/DDBJ whole genome shotgun (WGS) entry which is preliminary data.</text>
</comment>
<keyword evidence="3" id="KW-1133">Transmembrane helix</keyword>
<feature type="compositionally biased region" description="Low complexity" evidence="2">
    <location>
        <begin position="1"/>
        <end position="12"/>
    </location>
</feature>
<dbReference type="RefSeq" id="WP_054646373.1">
    <property type="nucleotide sequence ID" value="NZ_FUXS01000001.1"/>
</dbReference>
<evidence type="ECO:0000259" key="4">
    <source>
        <dbReference type="Pfam" id="PF03816"/>
    </source>
</evidence>
<sequence>MSDNKNNSNNQQSRKHRRSGKNHFIDKTTPKSSIPTKSEVPSSNTEEEWHPVAWSIMVVLLVLSIILLIFAYVQYHKAASTFEDTYMAGKNSRNVSNILKKRKPFSILLMGTDTGALGRHDKGRTDSMIIATVNPKKKTTYFTSIPRDTKVVVPGDSQPYEKINAAYTIGGPDSATDVVSKLFNVPVDFYAVVNMKGIKQMVNAVGGVDITPNLTFKYEGISVKKGKTVHMNGETALQYTRMRHEDPLGDYGRQIRQRQVLEQVLQKGMKISSASRYSEILKSLQGNLKTNLTFDDMMTAAIQYRGATQNINESALQEDNADVDGVSYQVAPNKQLLTVSNHIRESLGLPAVSQLTSKQRKINSNKEANSEDSLFKNGNSTTKNNELAK</sequence>
<evidence type="ECO:0000313" key="6">
    <source>
        <dbReference type="Proteomes" id="UP000051565"/>
    </source>
</evidence>
<reference evidence="5 6" key="1">
    <citation type="journal article" date="2015" name="Genome Announc.">
        <title>Expanding the biotechnology potential of lactobacilli through comparative genomics of 213 strains and associated genera.</title>
        <authorList>
            <person name="Sun Z."/>
            <person name="Harris H.M."/>
            <person name="McCann A."/>
            <person name="Guo C."/>
            <person name="Argimon S."/>
            <person name="Zhang W."/>
            <person name="Yang X."/>
            <person name="Jeffery I.B."/>
            <person name="Cooney J.C."/>
            <person name="Kagawa T.F."/>
            <person name="Liu W."/>
            <person name="Song Y."/>
            <person name="Salvetti E."/>
            <person name="Wrobel A."/>
            <person name="Rasinkangas P."/>
            <person name="Parkhill J."/>
            <person name="Rea M.C."/>
            <person name="O'Sullivan O."/>
            <person name="Ritari J."/>
            <person name="Douillard F.P."/>
            <person name="Paul Ross R."/>
            <person name="Yang R."/>
            <person name="Briner A.E."/>
            <person name="Felis G.E."/>
            <person name="de Vos W.M."/>
            <person name="Barrangou R."/>
            <person name="Klaenhammer T.R."/>
            <person name="Caufield P.W."/>
            <person name="Cui Y."/>
            <person name="Zhang H."/>
            <person name="O'Toole P.W."/>
        </authorList>
    </citation>
    <scope>NUCLEOTIDE SEQUENCE [LARGE SCALE GENOMIC DNA]</scope>
    <source>
        <strain evidence="5 6">DSM 20690</strain>
    </source>
</reference>
<keyword evidence="3" id="KW-0472">Membrane</keyword>
<dbReference type="Gene3D" id="3.40.630.190">
    <property type="entry name" value="LCP protein"/>
    <property type="match status" value="1"/>
</dbReference>
<dbReference type="AlphaFoldDB" id="A0A0R2JQE3"/>
<feature type="compositionally biased region" description="Polar residues" evidence="2">
    <location>
        <begin position="376"/>
        <end position="389"/>
    </location>
</feature>
<gene>
    <name evidence="5" type="ORF">IV52_GL000755</name>
</gene>
<protein>
    <submittedName>
        <fullName evidence="5">Membrane-bound protein lytR</fullName>
    </submittedName>
</protein>
<dbReference type="GeneID" id="61249289"/>
<keyword evidence="6" id="KW-1185">Reference proteome</keyword>
<feature type="compositionally biased region" description="Polar residues" evidence="2">
    <location>
        <begin position="30"/>
        <end position="44"/>
    </location>
</feature>
<dbReference type="EMBL" id="JQBT01000032">
    <property type="protein sequence ID" value="KRN79346.1"/>
    <property type="molecule type" value="Genomic_DNA"/>
</dbReference>
<dbReference type="PATRIC" id="fig|1122148.6.peg.778"/>
<dbReference type="Pfam" id="PF03816">
    <property type="entry name" value="LytR_cpsA_psr"/>
    <property type="match status" value="1"/>
</dbReference>
<feature type="transmembrane region" description="Helical" evidence="3">
    <location>
        <begin position="52"/>
        <end position="73"/>
    </location>
</feature>
<dbReference type="InterPro" id="IPR050922">
    <property type="entry name" value="LytR/CpsA/Psr_CW_biosynth"/>
</dbReference>
<dbReference type="InterPro" id="IPR004474">
    <property type="entry name" value="LytR_CpsA_psr"/>
</dbReference>
<comment type="similarity">
    <text evidence="1">Belongs to the LytR/CpsA/Psr (LCP) family.</text>
</comment>
<organism evidence="5 6">
    <name type="scientific">Fructilactobacillus lindneri DSM 20690 = JCM 11027</name>
    <dbReference type="NCBI Taxonomy" id="1122148"/>
    <lineage>
        <taxon>Bacteria</taxon>
        <taxon>Bacillati</taxon>
        <taxon>Bacillota</taxon>
        <taxon>Bacilli</taxon>
        <taxon>Lactobacillales</taxon>
        <taxon>Lactobacillaceae</taxon>
        <taxon>Fructilactobacillus</taxon>
    </lineage>
</organism>
<dbReference type="Proteomes" id="UP000051565">
    <property type="component" value="Unassembled WGS sequence"/>
</dbReference>
<evidence type="ECO:0000256" key="2">
    <source>
        <dbReference type="SAM" id="MobiDB-lite"/>
    </source>
</evidence>
<evidence type="ECO:0000256" key="3">
    <source>
        <dbReference type="SAM" id="Phobius"/>
    </source>
</evidence>
<accession>A0A0R2JQE3</accession>
<keyword evidence="3" id="KW-0812">Transmembrane</keyword>
<dbReference type="PANTHER" id="PTHR33392">
    <property type="entry name" value="POLYISOPRENYL-TEICHOIC ACID--PEPTIDOGLYCAN TEICHOIC ACID TRANSFERASE TAGU"/>
    <property type="match status" value="1"/>
</dbReference>
<evidence type="ECO:0000313" key="5">
    <source>
        <dbReference type="EMBL" id="KRN79346.1"/>
    </source>
</evidence>
<evidence type="ECO:0000256" key="1">
    <source>
        <dbReference type="ARBA" id="ARBA00006068"/>
    </source>
</evidence>
<dbReference type="NCBIfam" id="TIGR00350">
    <property type="entry name" value="lytR_cpsA_psr"/>
    <property type="match status" value="1"/>
</dbReference>
<proteinExistence type="inferred from homology"/>
<name>A0A0R2JQE3_9LACO</name>
<dbReference type="PANTHER" id="PTHR33392:SF6">
    <property type="entry name" value="POLYISOPRENYL-TEICHOIC ACID--PEPTIDOGLYCAN TEICHOIC ACID TRANSFERASE TAGU"/>
    <property type="match status" value="1"/>
</dbReference>
<dbReference type="OrthoDB" id="27330at2"/>
<feature type="domain" description="Cell envelope-related transcriptional attenuator" evidence="4">
    <location>
        <begin position="124"/>
        <end position="267"/>
    </location>
</feature>